<evidence type="ECO:0000313" key="1">
    <source>
        <dbReference type="EMBL" id="MCE3215892.1"/>
    </source>
</evidence>
<protein>
    <submittedName>
        <fullName evidence="1">Uncharacterized protein</fullName>
    </submittedName>
</protein>
<dbReference type="Proteomes" id="UP000823775">
    <property type="component" value="Unassembled WGS sequence"/>
</dbReference>
<reference evidence="1 2" key="1">
    <citation type="journal article" date="2021" name="BMC Genomics">
        <title>Datura genome reveals duplications of psychoactive alkaloid biosynthetic genes and high mutation rate following tissue culture.</title>
        <authorList>
            <person name="Rajewski A."/>
            <person name="Carter-House D."/>
            <person name="Stajich J."/>
            <person name="Litt A."/>
        </authorList>
    </citation>
    <scope>NUCLEOTIDE SEQUENCE [LARGE SCALE GENOMIC DNA]</scope>
    <source>
        <strain evidence="1">AR-01</strain>
    </source>
</reference>
<evidence type="ECO:0000313" key="2">
    <source>
        <dbReference type="Proteomes" id="UP000823775"/>
    </source>
</evidence>
<keyword evidence="2" id="KW-1185">Reference proteome</keyword>
<dbReference type="EMBL" id="JACEIK010011810">
    <property type="protein sequence ID" value="MCE3215892.1"/>
    <property type="molecule type" value="Genomic_DNA"/>
</dbReference>
<accession>A0ABS8WSJ6</accession>
<sequence length="174" mass="20117">MRTISSFRAYIMAHSRAKAWGPVIVVALRPIVGPRPGVQLSVVALSARGCIYSRDIARWFLELSVNVHQSSYTSSNSVRHWVPVMPPKVGRDRFVKSRPKIDTIRSRFFEKFSLKGSAKVGVFDNFNDFIIFTNDENYNQVFYKRITEIAEQQMWMQKYTPDFKPEEDLPIVPV</sequence>
<proteinExistence type="predicted"/>
<comment type="caution">
    <text evidence="1">The sequence shown here is derived from an EMBL/GenBank/DDBJ whole genome shotgun (WGS) entry which is preliminary data.</text>
</comment>
<gene>
    <name evidence="1" type="ORF">HAX54_004014</name>
</gene>
<name>A0ABS8WSJ6_DATST</name>
<organism evidence="1 2">
    <name type="scientific">Datura stramonium</name>
    <name type="common">Jimsonweed</name>
    <name type="synonym">Common thornapple</name>
    <dbReference type="NCBI Taxonomy" id="4076"/>
    <lineage>
        <taxon>Eukaryota</taxon>
        <taxon>Viridiplantae</taxon>
        <taxon>Streptophyta</taxon>
        <taxon>Embryophyta</taxon>
        <taxon>Tracheophyta</taxon>
        <taxon>Spermatophyta</taxon>
        <taxon>Magnoliopsida</taxon>
        <taxon>eudicotyledons</taxon>
        <taxon>Gunneridae</taxon>
        <taxon>Pentapetalae</taxon>
        <taxon>asterids</taxon>
        <taxon>lamiids</taxon>
        <taxon>Solanales</taxon>
        <taxon>Solanaceae</taxon>
        <taxon>Solanoideae</taxon>
        <taxon>Datureae</taxon>
        <taxon>Datura</taxon>
    </lineage>
</organism>